<keyword evidence="3" id="KW-1185">Reference proteome</keyword>
<feature type="transmembrane region" description="Helical" evidence="1">
    <location>
        <begin position="126"/>
        <end position="146"/>
    </location>
</feature>
<evidence type="ECO:0000313" key="3">
    <source>
        <dbReference type="Proteomes" id="UP000319931"/>
    </source>
</evidence>
<keyword evidence="1" id="KW-0812">Transmembrane</keyword>
<dbReference type="Pfam" id="PF19613">
    <property type="entry name" value="DUF6118"/>
    <property type="match status" value="1"/>
</dbReference>
<evidence type="ECO:0000313" key="2">
    <source>
        <dbReference type="EMBL" id="TPG48201.1"/>
    </source>
</evidence>
<dbReference type="InterPro" id="IPR046121">
    <property type="entry name" value="DUF6118"/>
</dbReference>
<keyword evidence="1" id="KW-1133">Transmembrane helix</keyword>
<dbReference type="OrthoDB" id="7277275at2"/>
<accession>A0A502FFN9</accession>
<dbReference type="EMBL" id="RCZC01000009">
    <property type="protein sequence ID" value="TPG48201.1"/>
    <property type="molecule type" value="Genomic_DNA"/>
</dbReference>
<sequence>MADEAAQAFEDLRGEVSLIRRAVERLTAERAEPSDAPDYSETLGVISQNVLAAAQRIDAVVNSPALLLTPEELNRQVIEAAYNARREDHRLFLAAQQGFETVARQLTLQLHSHTEADKQRRRLRHVGLASLAAGVLLWAILAGPLVRAMPSSWLWPELMAARTLRMPMWQSGQRLMRAASPTAFAGILSSNRLIIANRDTLDACRKKAARAKKAVRCEIQVMAEE</sequence>
<protein>
    <submittedName>
        <fullName evidence="2">Uncharacterized protein</fullName>
    </submittedName>
</protein>
<proteinExistence type="predicted"/>
<name>A0A502FFN9_9SPHN</name>
<evidence type="ECO:0000256" key="1">
    <source>
        <dbReference type="SAM" id="Phobius"/>
    </source>
</evidence>
<organism evidence="2 3">
    <name type="scientific">Sphingomonas glacialis</name>
    <dbReference type="NCBI Taxonomy" id="658225"/>
    <lineage>
        <taxon>Bacteria</taxon>
        <taxon>Pseudomonadati</taxon>
        <taxon>Pseudomonadota</taxon>
        <taxon>Alphaproteobacteria</taxon>
        <taxon>Sphingomonadales</taxon>
        <taxon>Sphingomonadaceae</taxon>
        <taxon>Sphingomonas</taxon>
    </lineage>
</organism>
<dbReference type="AlphaFoldDB" id="A0A502FFN9"/>
<gene>
    <name evidence="2" type="ORF">EAH76_20440</name>
</gene>
<keyword evidence="1" id="KW-0472">Membrane</keyword>
<comment type="caution">
    <text evidence="2">The sequence shown here is derived from an EMBL/GenBank/DDBJ whole genome shotgun (WGS) entry which is preliminary data.</text>
</comment>
<dbReference type="RefSeq" id="WP_140852135.1">
    <property type="nucleotide sequence ID" value="NZ_RCZC01000009.1"/>
</dbReference>
<reference evidence="2 3" key="1">
    <citation type="journal article" date="2019" name="Environ. Microbiol.">
        <title>Species interactions and distinct microbial communities in high Arctic permafrost affected cryosols are associated with the CH4 and CO2 gas fluxes.</title>
        <authorList>
            <person name="Altshuler I."/>
            <person name="Hamel J."/>
            <person name="Turney S."/>
            <person name="Magnuson E."/>
            <person name="Levesque R."/>
            <person name="Greer C."/>
            <person name="Whyte L.G."/>
        </authorList>
    </citation>
    <scope>NUCLEOTIDE SEQUENCE [LARGE SCALE GENOMIC DNA]</scope>
    <source>
        <strain evidence="2 3">E6.1</strain>
    </source>
</reference>
<dbReference type="Proteomes" id="UP000319931">
    <property type="component" value="Unassembled WGS sequence"/>
</dbReference>